<comment type="caution">
    <text evidence="1">The sequence shown here is derived from an EMBL/GenBank/DDBJ whole genome shotgun (WGS) entry which is preliminary data.</text>
</comment>
<keyword evidence="2" id="KW-1185">Reference proteome</keyword>
<sequence length="136" mass="15621">MQALPHYLYAYARYVHFGDLKMFDCGQTMHICFGYRQSSEDGELLVVDRDNQEDNALFYVRCIAPKVQGIRNFSFKLNVLSTTTLSCTRPLFNRVHSVSKLGCFPCSQEHGLCNQQILLCINRHVRFFDAAAKMSV</sequence>
<dbReference type="EMBL" id="JAGKQM010000016">
    <property type="protein sequence ID" value="KAH0874024.1"/>
    <property type="molecule type" value="Genomic_DNA"/>
</dbReference>
<evidence type="ECO:0000313" key="1">
    <source>
        <dbReference type="EMBL" id="KAH0874024.1"/>
    </source>
</evidence>
<protein>
    <submittedName>
        <fullName evidence="1">Uncharacterized protein</fullName>
    </submittedName>
</protein>
<dbReference type="Proteomes" id="UP000824890">
    <property type="component" value="Unassembled WGS sequence"/>
</dbReference>
<evidence type="ECO:0000313" key="2">
    <source>
        <dbReference type="Proteomes" id="UP000824890"/>
    </source>
</evidence>
<name>A0ABQ7Z1H4_BRANA</name>
<proteinExistence type="predicted"/>
<gene>
    <name evidence="1" type="ORF">HID58_071386</name>
</gene>
<organism evidence="1 2">
    <name type="scientific">Brassica napus</name>
    <name type="common">Rape</name>
    <dbReference type="NCBI Taxonomy" id="3708"/>
    <lineage>
        <taxon>Eukaryota</taxon>
        <taxon>Viridiplantae</taxon>
        <taxon>Streptophyta</taxon>
        <taxon>Embryophyta</taxon>
        <taxon>Tracheophyta</taxon>
        <taxon>Spermatophyta</taxon>
        <taxon>Magnoliopsida</taxon>
        <taxon>eudicotyledons</taxon>
        <taxon>Gunneridae</taxon>
        <taxon>Pentapetalae</taxon>
        <taxon>rosids</taxon>
        <taxon>malvids</taxon>
        <taxon>Brassicales</taxon>
        <taxon>Brassicaceae</taxon>
        <taxon>Brassiceae</taxon>
        <taxon>Brassica</taxon>
    </lineage>
</organism>
<accession>A0ABQ7Z1H4</accession>
<reference evidence="1 2" key="1">
    <citation type="submission" date="2021-05" db="EMBL/GenBank/DDBJ databases">
        <title>Genome Assembly of Synthetic Allotetraploid Brassica napus Reveals Homoeologous Exchanges between Subgenomes.</title>
        <authorList>
            <person name="Davis J.T."/>
        </authorList>
    </citation>
    <scope>NUCLEOTIDE SEQUENCE [LARGE SCALE GENOMIC DNA]</scope>
    <source>
        <strain evidence="2">cv. Da-Ae</strain>
        <tissue evidence="1">Seedling</tissue>
    </source>
</reference>